<sequence length="189" mass="21687">MTGEKIKLEYISWKQLHIALVNLARTMISDGYRPDIIYAVIKGGLVPARILSDLLEVGRIGFIGVKFYKGVGTREAKPELTLPPTHPVRNKNVLVVDDVVDSGRTLQLVLEELNRYGAKNIKSLVIYVKPWSPIYPDYYYKETRNWVVFPWEMIETYRETSISPEDLGEDKTIFQSILRSLFGNPRKNA</sequence>
<dbReference type="Gene3D" id="3.40.50.2020">
    <property type="match status" value="1"/>
</dbReference>
<dbReference type="OrthoDB" id="4952at2157"/>
<feature type="domain" description="Phosphoribosyltransferase" evidence="3">
    <location>
        <begin position="13"/>
        <end position="153"/>
    </location>
</feature>
<dbReference type="HOGENOM" id="CLU_080904_1_2_2"/>
<dbReference type="EMBL" id="CP002051">
    <property type="protein sequence ID" value="ADI31362.1"/>
    <property type="molecule type" value="Genomic_DNA"/>
</dbReference>
<keyword evidence="2 4" id="KW-0808">Transferase</keyword>
<dbReference type="InterPro" id="IPR029057">
    <property type="entry name" value="PRTase-like"/>
</dbReference>
<dbReference type="GO" id="GO:0016757">
    <property type="term" value="F:glycosyltransferase activity"/>
    <property type="evidence" value="ECO:0007669"/>
    <property type="project" value="UniProtKB-KW"/>
</dbReference>
<dbReference type="GeneID" id="9233510"/>
<dbReference type="KEGG" id="shc:Shell_0221"/>
<organism evidence="4 5">
    <name type="scientific">Staphylothermus hellenicus (strain DSM 12710 / JCM 10830 / BK20S6-10-b1 / P8)</name>
    <dbReference type="NCBI Taxonomy" id="591019"/>
    <lineage>
        <taxon>Archaea</taxon>
        <taxon>Thermoproteota</taxon>
        <taxon>Thermoprotei</taxon>
        <taxon>Desulfurococcales</taxon>
        <taxon>Desulfurococcaceae</taxon>
        <taxon>Staphylothermus</taxon>
    </lineage>
</organism>
<reference evidence="5" key="1">
    <citation type="submission" date="2010-05" db="EMBL/GenBank/DDBJ databases">
        <title>Complete sequence of Staphylothermus hellenicus DSM 12710.</title>
        <authorList>
            <consortium name="US DOE Joint Genome Institute"/>
            <person name="Lucas S."/>
            <person name="Copeland A."/>
            <person name="Lapidus A."/>
            <person name="Cheng J.-F."/>
            <person name="Bruce D."/>
            <person name="Goodwin L."/>
            <person name="Pitluck S."/>
            <person name="Davenport K."/>
            <person name="Detter J.C."/>
            <person name="Han C."/>
            <person name="Tapia R."/>
            <person name="Larimer F."/>
            <person name="Land M."/>
            <person name="Hauser L."/>
            <person name="Kyrpides N."/>
            <person name="Mikhailova N."/>
            <person name="Anderson I.J."/>
            <person name="Woyke T."/>
        </authorList>
    </citation>
    <scope>NUCLEOTIDE SEQUENCE [LARGE SCALE GENOMIC DNA]</scope>
    <source>
        <strain evidence="5">DSM 12710 / JCM 10830 / BK20S6-10-b1 / P8</strain>
    </source>
</reference>
<gene>
    <name evidence="4" type="ordered locus">Shell_0221</name>
</gene>
<dbReference type="STRING" id="591019.Shell_0221"/>
<evidence type="ECO:0000313" key="5">
    <source>
        <dbReference type="Proteomes" id="UP000002573"/>
    </source>
</evidence>
<protein>
    <submittedName>
        <fullName evidence="4">Phosphoribosyltransferase</fullName>
    </submittedName>
</protein>
<dbReference type="RefSeq" id="WP_013142560.1">
    <property type="nucleotide sequence ID" value="NC_014205.1"/>
</dbReference>
<evidence type="ECO:0000313" key="4">
    <source>
        <dbReference type="EMBL" id="ADI31362.1"/>
    </source>
</evidence>
<keyword evidence="1 4" id="KW-0328">Glycosyltransferase</keyword>
<proteinExistence type="predicted"/>
<dbReference type="InterPro" id="IPR000836">
    <property type="entry name" value="PRTase_dom"/>
</dbReference>
<dbReference type="CDD" id="cd06223">
    <property type="entry name" value="PRTases_typeI"/>
    <property type="match status" value="1"/>
</dbReference>
<dbReference type="PANTHER" id="PTHR43363:SF1">
    <property type="entry name" value="HYPOXANTHINE-GUANINE PHOSPHORIBOSYLTRANSFERASE"/>
    <property type="match status" value="1"/>
</dbReference>
<name>D7DB15_STAHD</name>
<dbReference type="SUPFAM" id="SSF53271">
    <property type="entry name" value="PRTase-like"/>
    <property type="match status" value="1"/>
</dbReference>
<dbReference type="AlphaFoldDB" id="D7DB15"/>
<dbReference type="eggNOG" id="arCOG00040">
    <property type="taxonomic scope" value="Archaea"/>
</dbReference>
<evidence type="ECO:0000256" key="1">
    <source>
        <dbReference type="ARBA" id="ARBA00022676"/>
    </source>
</evidence>
<reference evidence="4 5" key="2">
    <citation type="journal article" date="2011" name="Stand. Genomic Sci.">
        <title>Complete genome sequence of Staphylothermus hellenicus P8.</title>
        <authorList>
            <person name="Anderson I."/>
            <person name="Wirth R."/>
            <person name="Lucas S."/>
            <person name="Copeland A."/>
            <person name="Lapidus A."/>
            <person name="Cheng J.F."/>
            <person name="Goodwin L."/>
            <person name="Pitluck S."/>
            <person name="Davenport K."/>
            <person name="Detter J.C."/>
            <person name="Han C."/>
            <person name="Tapia R."/>
            <person name="Land M."/>
            <person name="Hauser L."/>
            <person name="Pati A."/>
            <person name="Mikhailova N."/>
            <person name="Woyke T."/>
            <person name="Klenk H.P."/>
            <person name="Kyrpides N."/>
            <person name="Ivanova N."/>
        </authorList>
    </citation>
    <scope>NUCLEOTIDE SEQUENCE [LARGE SCALE GENOMIC DNA]</scope>
    <source>
        <strain evidence="5">DSM 12710 / JCM 10830 / BK20S6-10-b1 / P8</strain>
    </source>
</reference>
<dbReference type="PANTHER" id="PTHR43363">
    <property type="entry name" value="HYPOXANTHINE PHOSPHORIBOSYLTRANSFERASE"/>
    <property type="match status" value="1"/>
</dbReference>
<dbReference type="Pfam" id="PF00156">
    <property type="entry name" value="Pribosyltran"/>
    <property type="match status" value="1"/>
</dbReference>
<keyword evidence="5" id="KW-1185">Reference proteome</keyword>
<evidence type="ECO:0000256" key="2">
    <source>
        <dbReference type="ARBA" id="ARBA00022679"/>
    </source>
</evidence>
<accession>D7DB15</accession>
<evidence type="ECO:0000259" key="3">
    <source>
        <dbReference type="Pfam" id="PF00156"/>
    </source>
</evidence>
<dbReference type="Proteomes" id="UP000002573">
    <property type="component" value="Chromosome"/>
</dbReference>